<dbReference type="InterPro" id="IPR053150">
    <property type="entry name" value="Teicoplanin_resist-assoc"/>
</dbReference>
<evidence type="ECO:0000259" key="7">
    <source>
        <dbReference type="Pfam" id="PF06271"/>
    </source>
</evidence>
<dbReference type="Proteomes" id="UP000664601">
    <property type="component" value="Unassembled WGS sequence"/>
</dbReference>
<evidence type="ECO:0000256" key="2">
    <source>
        <dbReference type="ARBA" id="ARBA00022692"/>
    </source>
</evidence>
<evidence type="ECO:0000256" key="5">
    <source>
        <dbReference type="SAM" id="Phobius"/>
    </source>
</evidence>
<evidence type="ECO:0000259" key="6">
    <source>
        <dbReference type="Pfam" id="PF04892"/>
    </source>
</evidence>
<feature type="transmembrane region" description="Helical" evidence="5">
    <location>
        <begin position="218"/>
        <end position="242"/>
    </location>
</feature>
<name>A0ABS3LBJ1_9ENTE</name>
<dbReference type="InterPro" id="IPR010432">
    <property type="entry name" value="RDD"/>
</dbReference>
<dbReference type="RefSeq" id="WP_207673901.1">
    <property type="nucleotide sequence ID" value="NZ_JAFREM010000018.1"/>
</dbReference>
<keyword evidence="9" id="KW-1185">Reference proteome</keyword>
<sequence length="392" mass="45774">MSSYVFPIKTAVLFFPLLALLITAPILIYYYRKYGTLGKLRSLILYSFVFYLLCTYFLVILPLPSIQSVAELTTPRYNLHLFQSWENFASQTVLRLNDPSTYFPAMRQGVFLEPVFNVLLLFPFGVYCRYYFRMSWKKTILASFCLSLFFELTQLSGLYFIYPRPYRLFDVNDLLHNTLGGTLGFICAPLFTFFLPTRYELDEESLEKGHRVTLLRRAVAALIDWLVIGVATGLLQVVLSFFTATRSLADSSSLSFNLGWFIFQVVAYFMIIMYLWRGQTVGKKIVRIKVEETGRLRVRFVALVKRYSFFYLLMYVVNQIFQFSITHLTTQNHVLFIAYSILALISFGILLLFVFNLLYALIRRNPRLFHEKASRTYTRSTVEKKEVEHGNI</sequence>
<gene>
    <name evidence="8" type="ORF">JZO70_12490</name>
</gene>
<reference evidence="8 9" key="1">
    <citation type="submission" date="2021-03" db="EMBL/GenBank/DDBJ databases">
        <title>Enterococcal diversity collection.</title>
        <authorList>
            <person name="Gilmore M.S."/>
            <person name="Schwartzman J."/>
            <person name="Van Tyne D."/>
            <person name="Martin M."/>
            <person name="Earl A.M."/>
            <person name="Manson A.L."/>
            <person name="Straub T."/>
            <person name="Salamzade R."/>
            <person name="Saavedra J."/>
            <person name="Lebreton F."/>
            <person name="Prichula J."/>
            <person name="Schaufler K."/>
            <person name="Gaca A."/>
            <person name="Sgardioli B."/>
            <person name="Wagenaar J."/>
            <person name="Strong T."/>
        </authorList>
    </citation>
    <scope>NUCLEOTIDE SEQUENCE [LARGE SCALE GENOMIC DNA]</scope>
    <source>
        <strain evidence="8 9">669A</strain>
    </source>
</reference>
<keyword evidence="4 5" id="KW-0472">Membrane</keyword>
<feature type="transmembrane region" description="Helical" evidence="5">
    <location>
        <begin position="174"/>
        <end position="197"/>
    </location>
</feature>
<feature type="transmembrane region" description="Helical" evidence="5">
    <location>
        <begin position="337"/>
        <end position="362"/>
    </location>
</feature>
<evidence type="ECO:0000256" key="3">
    <source>
        <dbReference type="ARBA" id="ARBA00022989"/>
    </source>
</evidence>
<dbReference type="Pfam" id="PF06271">
    <property type="entry name" value="RDD"/>
    <property type="match status" value="1"/>
</dbReference>
<evidence type="ECO:0000256" key="1">
    <source>
        <dbReference type="ARBA" id="ARBA00004141"/>
    </source>
</evidence>
<comment type="caution">
    <text evidence="8">The sequence shown here is derived from an EMBL/GenBank/DDBJ whole genome shotgun (WGS) entry which is preliminary data.</text>
</comment>
<keyword evidence="2 5" id="KW-0812">Transmembrane</keyword>
<dbReference type="InterPro" id="IPR021192">
    <property type="entry name" value="UCP031578_Vanz/RDD"/>
</dbReference>
<evidence type="ECO:0000256" key="4">
    <source>
        <dbReference type="ARBA" id="ARBA00023136"/>
    </source>
</evidence>
<feature type="transmembrane region" description="Helical" evidence="5">
    <location>
        <begin position="254"/>
        <end position="276"/>
    </location>
</feature>
<dbReference type="PANTHER" id="PTHR36834:SF1">
    <property type="entry name" value="INTEGRAL MEMBRANE PROTEIN"/>
    <property type="match status" value="1"/>
</dbReference>
<dbReference type="EMBL" id="JAFREM010000018">
    <property type="protein sequence ID" value="MBO1306986.1"/>
    <property type="molecule type" value="Genomic_DNA"/>
</dbReference>
<proteinExistence type="predicted"/>
<accession>A0ABS3LBJ1</accession>
<evidence type="ECO:0000313" key="9">
    <source>
        <dbReference type="Proteomes" id="UP000664601"/>
    </source>
</evidence>
<feature type="transmembrane region" description="Helical" evidence="5">
    <location>
        <begin position="114"/>
        <end position="132"/>
    </location>
</feature>
<dbReference type="PIRSF" id="PIRSF031578">
    <property type="entry name" value="Uncharacterised_Vanz_RDD-cont"/>
    <property type="match status" value="1"/>
</dbReference>
<feature type="transmembrane region" description="Helical" evidence="5">
    <location>
        <begin position="139"/>
        <end position="162"/>
    </location>
</feature>
<dbReference type="PANTHER" id="PTHR36834">
    <property type="entry name" value="MEMBRANE PROTEIN-RELATED"/>
    <property type="match status" value="1"/>
</dbReference>
<feature type="transmembrane region" description="Helical" evidence="5">
    <location>
        <begin position="12"/>
        <end position="31"/>
    </location>
</feature>
<dbReference type="InterPro" id="IPR006976">
    <property type="entry name" value="VanZ-like"/>
</dbReference>
<protein>
    <submittedName>
        <fullName evidence="8">VanZ family protein</fullName>
    </submittedName>
</protein>
<organism evidence="8 9">
    <name type="scientific">Candidatus Enterococcus moelleringii</name>
    <dbReference type="NCBI Taxonomy" id="2815325"/>
    <lineage>
        <taxon>Bacteria</taxon>
        <taxon>Bacillati</taxon>
        <taxon>Bacillota</taxon>
        <taxon>Bacilli</taxon>
        <taxon>Lactobacillales</taxon>
        <taxon>Enterococcaceae</taxon>
        <taxon>Enterococcus</taxon>
    </lineage>
</organism>
<feature type="domain" description="VanZ-like" evidence="6">
    <location>
        <begin position="48"/>
        <end position="191"/>
    </location>
</feature>
<keyword evidence="3 5" id="KW-1133">Transmembrane helix</keyword>
<feature type="domain" description="RDD" evidence="7">
    <location>
        <begin position="213"/>
        <end position="373"/>
    </location>
</feature>
<feature type="transmembrane region" description="Helical" evidence="5">
    <location>
        <begin position="43"/>
        <end position="63"/>
    </location>
</feature>
<dbReference type="Pfam" id="PF04892">
    <property type="entry name" value="VanZ"/>
    <property type="match status" value="1"/>
</dbReference>
<evidence type="ECO:0000313" key="8">
    <source>
        <dbReference type="EMBL" id="MBO1306986.1"/>
    </source>
</evidence>
<comment type="subcellular location">
    <subcellularLocation>
        <location evidence="1">Membrane</location>
        <topology evidence="1">Multi-pass membrane protein</topology>
    </subcellularLocation>
</comment>